<evidence type="ECO:0000259" key="1">
    <source>
        <dbReference type="Pfam" id="PF05368"/>
    </source>
</evidence>
<dbReference type="InterPro" id="IPR036291">
    <property type="entry name" value="NAD(P)-bd_dom_sf"/>
</dbReference>
<keyword evidence="3" id="KW-1185">Reference proteome</keyword>
<dbReference type="Pfam" id="PF05368">
    <property type="entry name" value="NmrA"/>
    <property type="match status" value="1"/>
</dbReference>
<evidence type="ECO:0000313" key="3">
    <source>
        <dbReference type="Proteomes" id="UP001595556"/>
    </source>
</evidence>
<dbReference type="InterPro" id="IPR051604">
    <property type="entry name" value="Ergot_Alk_Oxidoreductase"/>
</dbReference>
<feature type="domain" description="NmrA-like" evidence="1">
    <location>
        <begin position="2"/>
        <end position="236"/>
    </location>
</feature>
<sequence>MSNRILVTGASGTIGSTLVKLLSEAGANFEVLRSKGAATPGTRVASYEDVAALTEAFRGVDTLFLLFPLVENKLQLAKNAAAAAKAAGVKHIVRSSGAGADPASPFALPRLQGEIDAVITATGIPSTFIRPAGFMQNFASFMAGQVQSGTVYAAQGANGGEAQSLIDARDIAAVAATILLDPAPHAGRAYTLTGGESLTTQQALDVIGAAAGHPVKYQPVRFEDAVAAMNGMGMPAWMVNLFDSLNRIVAAGYAAGISPDVETLLGRKPISVAQFARDHAAAWKKAA</sequence>
<accession>A0ABV7H503</accession>
<reference evidence="3" key="1">
    <citation type="journal article" date="2019" name="Int. J. Syst. Evol. Microbiol.">
        <title>The Global Catalogue of Microorganisms (GCM) 10K type strain sequencing project: providing services to taxonomists for standard genome sequencing and annotation.</title>
        <authorList>
            <consortium name="The Broad Institute Genomics Platform"/>
            <consortium name="The Broad Institute Genome Sequencing Center for Infectious Disease"/>
            <person name="Wu L."/>
            <person name="Ma J."/>
        </authorList>
    </citation>
    <scope>NUCLEOTIDE SEQUENCE [LARGE SCALE GENOMIC DNA]</scope>
    <source>
        <strain evidence="3">KCTC 52168</strain>
    </source>
</reference>
<dbReference type="PANTHER" id="PTHR43162">
    <property type="match status" value="1"/>
</dbReference>
<dbReference type="EMBL" id="JBHRTI010000007">
    <property type="protein sequence ID" value="MFC3148727.1"/>
    <property type="molecule type" value="Genomic_DNA"/>
</dbReference>
<comment type="caution">
    <text evidence="2">The sequence shown here is derived from an EMBL/GenBank/DDBJ whole genome shotgun (WGS) entry which is preliminary data.</text>
</comment>
<dbReference type="Gene3D" id="3.40.50.720">
    <property type="entry name" value="NAD(P)-binding Rossmann-like Domain"/>
    <property type="match status" value="1"/>
</dbReference>
<evidence type="ECO:0000313" key="2">
    <source>
        <dbReference type="EMBL" id="MFC3148727.1"/>
    </source>
</evidence>
<organism evidence="2 3">
    <name type="scientific">Piscinibacterium candidicorallinum</name>
    <dbReference type="NCBI Taxonomy" id="1793872"/>
    <lineage>
        <taxon>Bacteria</taxon>
        <taxon>Pseudomonadati</taxon>
        <taxon>Pseudomonadota</taxon>
        <taxon>Betaproteobacteria</taxon>
        <taxon>Burkholderiales</taxon>
        <taxon>Piscinibacterium</taxon>
    </lineage>
</organism>
<dbReference type="SUPFAM" id="SSF51735">
    <property type="entry name" value="NAD(P)-binding Rossmann-fold domains"/>
    <property type="match status" value="1"/>
</dbReference>
<dbReference type="Proteomes" id="UP001595556">
    <property type="component" value="Unassembled WGS sequence"/>
</dbReference>
<dbReference type="RefSeq" id="WP_377304924.1">
    <property type="nucleotide sequence ID" value="NZ_CP180191.1"/>
</dbReference>
<name>A0ABV7H503_9BURK</name>
<proteinExistence type="predicted"/>
<gene>
    <name evidence="2" type="ORF">ACFOEN_13935</name>
</gene>
<dbReference type="InterPro" id="IPR008030">
    <property type="entry name" value="NmrA-like"/>
</dbReference>
<dbReference type="PANTHER" id="PTHR43162:SF1">
    <property type="entry name" value="PRESTALK A DIFFERENTIATION PROTEIN A"/>
    <property type="match status" value="1"/>
</dbReference>
<dbReference type="Gene3D" id="3.90.25.10">
    <property type="entry name" value="UDP-galactose 4-epimerase, domain 1"/>
    <property type="match status" value="1"/>
</dbReference>
<protein>
    <submittedName>
        <fullName evidence="2">NmrA family NAD(P)-binding protein</fullName>
    </submittedName>
</protein>